<keyword evidence="4" id="KW-0067">ATP-binding</keyword>
<evidence type="ECO:0000256" key="2">
    <source>
        <dbReference type="ARBA" id="ARBA00022692"/>
    </source>
</evidence>
<evidence type="ECO:0000256" key="1">
    <source>
        <dbReference type="ARBA" id="ARBA00004167"/>
    </source>
</evidence>
<evidence type="ECO:0000313" key="12">
    <source>
        <dbReference type="Proteomes" id="UP001164746"/>
    </source>
</evidence>
<reference evidence="11" key="1">
    <citation type="submission" date="2022-11" db="EMBL/GenBank/DDBJ databases">
        <title>Centuries of genome instability and evolution in soft-shell clam transmissible cancer (bioRxiv).</title>
        <authorList>
            <person name="Hart S.F.M."/>
            <person name="Yonemitsu M.A."/>
            <person name="Giersch R.M."/>
            <person name="Beal B.F."/>
            <person name="Arriagada G."/>
            <person name="Davis B.W."/>
            <person name="Ostrander E.A."/>
            <person name="Goff S.P."/>
            <person name="Metzger M.J."/>
        </authorList>
    </citation>
    <scope>NUCLEOTIDE SEQUENCE</scope>
    <source>
        <strain evidence="11">MELC-2E11</strain>
        <tissue evidence="11">Siphon/mantle</tissue>
    </source>
</reference>
<dbReference type="CDD" id="cd00063">
    <property type="entry name" value="FN3"/>
    <property type="match status" value="1"/>
</dbReference>
<feature type="transmembrane region" description="Helical" evidence="9">
    <location>
        <begin position="122"/>
        <end position="143"/>
    </location>
</feature>
<evidence type="ECO:0000256" key="6">
    <source>
        <dbReference type="ARBA" id="ARBA00023136"/>
    </source>
</evidence>
<name>A0ABY7E7P4_MYAAR</name>
<dbReference type="PANTHER" id="PTHR46877:SF14">
    <property type="entry name" value="RECEPTOR PROTEIN-TYROSINE KINASE"/>
    <property type="match status" value="1"/>
</dbReference>
<protein>
    <recommendedName>
        <fullName evidence="10">Fibronectin type-III domain-containing protein</fullName>
    </recommendedName>
</protein>
<dbReference type="PROSITE" id="PS50853">
    <property type="entry name" value="FN3"/>
    <property type="match status" value="1"/>
</dbReference>
<keyword evidence="12" id="KW-1185">Reference proteome</keyword>
<dbReference type="InterPro" id="IPR003961">
    <property type="entry name" value="FN3_dom"/>
</dbReference>
<dbReference type="InterPro" id="IPR013783">
    <property type="entry name" value="Ig-like_fold"/>
</dbReference>
<accession>A0ABY7E7P4</accession>
<evidence type="ECO:0000256" key="4">
    <source>
        <dbReference type="ARBA" id="ARBA00022840"/>
    </source>
</evidence>
<keyword evidence="2 9" id="KW-0812">Transmembrane</keyword>
<dbReference type="InterPro" id="IPR050449">
    <property type="entry name" value="Ephrin_rcpt_TKs"/>
</dbReference>
<feature type="domain" description="Fibronectin type-III" evidence="10">
    <location>
        <begin position="8"/>
        <end position="111"/>
    </location>
</feature>
<evidence type="ECO:0000256" key="8">
    <source>
        <dbReference type="SAM" id="MobiDB-lite"/>
    </source>
</evidence>
<organism evidence="11 12">
    <name type="scientific">Mya arenaria</name>
    <name type="common">Soft-shell clam</name>
    <dbReference type="NCBI Taxonomy" id="6604"/>
    <lineage>
        <taxon>Eukaryota</taxon>
        <taxon>Metazoa</taxon>
        <taxon>Spiralia</taxon>
        <taxon>Lophotrochozoa</taxon>
        <taxon>Mollusca</taxon>
        <taxon>Bivalvia</taxon>
        <taxon>Autobranchia</taxon>
        <taxon>Heteroconchia</taxon>
        <taxon>Euheterodonta</taxon>
        <taxon>Imparidentia</taxon>
        <taxon>Neoheterodontei</taxon>
        <taxon>Myida</taxon>
        <taxon>Myoidea</taxon>
        <taxon>Myidae</taxon>
        <taxon>Mya</taxon>
    </lineage>
</organism>
<proteinExistence type="predicted"/>
<keyword evidence="7" id="KW-0675">Receptor</keyword>
<dbReference type="Pfam" id="PF00041">
    <property type="entry name" value="fn3"/>
    <property type="match status" value="1"/>
</dbReference>
<comment type="subcellular location">
    <subcellularLocation>
        <location evidence="1">Membrane</location>
        <topology evidence="1">Single-pass membrane protein</topology>
    </subcellularLocation>
</comment>
<dbReference type="PANTHER" id="PTHR46877">
    <property type="entry name" value="EPH RECEPTOR A5"/>
    <property type="match status" value="1"/>
</dbReference>
<dbReference type="InterPro" id="IPR036116">
    <property type="entry name" value="FN3_sf"/>
</dbReference>
<evidence type="ECO:0000256" key="9">
    <source>
        <dbReference type="SAM" id="Phobius"/>
    </source>
</evidence>
<sequence length="241" mass="26810">MMSNDDSPPDSPRGFKVIPNTITSSSVVLTWIPGFNNGHLQTFHISYRPSKPFADWLEMNVTYTGETEMNVTLDNLEPGESYIVELYALNLEGASVKRNITFSTLTHTPSEISHLKTQTSTIAGGVTAGIVLILGISVVIFVFRRKYSVSCAFKLNPKEDKRSNFYPKLDHNNCLGKSKTVSKIDHIHLQIKLDIGNDRSKASHVYTSLDDSKSNVNYENVKPDDPVYNNTSLTNPAQTVL</sequence>
<evidence type="ECO:0000259" key="10">
    <source>
        <dbReference type="PROSITE" id="PS50853"/>
    </source>
</evidence>
<evidence type="ECO:0000256" key="7">
    <source>
        <dbReference type="ARBA" id="ARBA00023170"/>
    </source>
</evidence>
<keyword evidence="5 9" id="KW-1133">Transmembrane helix</keyword>
<dbReference type="Proteomes" id="UP001164746">
    <property type="component" value="Chromosome 5"/>
</dbReference>
<gene>
    <name evidence="11" type="ORF">MAR_021382</name>
</gene>
<dbReference type="SMART" id="SM00060">
    <property type="entry name" value="FN3"/>
    <property type="match status" value="1"/>
</dbReference>
<dbReference type="Gene3D" id="2.60.40.10">
    <property type="entry name" value="Immunoglobulins"/>
    <property type="match status" value="1"/>
</dbReference>
<evidence type="ECO:0000313" key="11">
    <source>
        <dbReference type="EMBL" id="WAR06013.1"/>
    </source>
</evidence>
<keyword evidence="3" id="KW-0547">Nucleotide-binding</keyword>
<feature type="compositionally biased region" description="Polar residues" evidence="8">
    <location>
        <begin position="228"/>
        <end position="241"/>
    </location>
</feature>
<evidence type="ECO:0000256" key="5">
    <source>
        <dbReference type="ARBA" id="ARBA00022989"/>
    </source>
</evidence>
<evidence type="ECO:0000256" key="3">
    <source>
        <dbReference type="ARBA" id="ARBA00022741"/>
    </source>
</evidence>
<dbReference type="EMBL" id="CP111016">
    <property type="protein sequence ID" value="WAR06013.1"/>
    <property type="molecule type" value="Genomic_DNA"/>
</dbReference>
<keyword evidence="6 9" id="KW-0472">Membrane</keyword>
<dbReference type="SUPFAM" id="SSF49265">
    <property type="entry name" value="Fibronectin type III"/>
    <property type="match status" value="1"/>
</dbReference>
<feature type="region of interest" description="Disordered" evidence="8">
    <location>
        <begin position="220"/>
        <end position="241"/>
    </location>
</feature>